<accession>A0ABT9G4U3</accession>
<dbReference type="Pfam" id="PF02472">
    <property type="entry name" value="ExbD"/>
    <property type="match status" value="1"/>
</dbReference>
<reference evidence="9 10" key="1">
    <citation type="submission" date="2023-08" db="EMBL/GenBank/DDBJ databases">
        <authorList>
            <person name="Roldan D.M."/>
            <person name="Menes R.J."/>
        </authorList>
    </citation>
    <scope>NUCLEOTIDE SEQUENCE [LARGE SCALE GENOMIC DNA]</scope>
    <source>
        <strain evidence="9 10">CCM 2812</strain>
    </source>
</reference>
<evidence type="ECO:0000313" key="10">
    <source>
        <dbReference type="Proteomes" id="UP001235760"/>
    </source>
</evidence>
<organism evidence="9 10">
    <name type="scientific">Leptothrix discophora</name>
    <dbReference type="NCBI Taxonomy" id="89"/>
    <lineage>
        <taxon>Bacteria</taxon>
        <taxon>Pseudomonadati</taxon>
        <taxon>Pseudomonadota</taxon>
        <taxon>Betaproteobacteria</taxon>
        <taxon>Burkholderiales</taxon>
        <taxon>Sphaerotilaceae</taxon>
        <taxon>Leptothrix</taxon>
    </lineage>
</organism>
<comment type="caution">
    <text evidence="9">The sequence shown here is derived from an EMBL/GenBank/DDBJ whole genome shotgun (WGS) entry which is preliminary data.</text>
</comment>
<keyword evidence="5 8" id="KW-1133">Transmembrane helix</keyword>
<keyword evidence="6 8" id="KW-0472">Membrane</keyword>
<keyword evidence="7" id="KW-0813">Transport</keyword>
<comment type="similarity">
    <text evidence="2 7">Belongs to the ExbD/TolR family.</text>
</comment>
<protein>
    <submittedName>
        <fullName evidence="9">Biopolymer transporter ExbD</fullName>
    </submittedName>
</protein>
<evidence type="ECO:0000256" key="1">
    <source>
        <dbReference type="ARBA" id="ARBA00004162"/>
    </source>
</evidence>
<evidence type="ECO:0000256" key="7">
    <source>
        <dbReference type="RuleBase" id="RU003879"/>
    </source>
</evidence>
<comment type="subcellular location">
    <subcellularLocation>
        <location evidence="1">Cell membrane</location>
        <topology evidence="1">Single-pass membrane protein</topology>
    </subcellularLocation>
    <subcellularLocation>
        <location evidence="7">Cell membrane</location>
        <topology evidence="7">Single-pass type II membrane protein</topology>
    </subcellularLocation>
</comment>
<feature type="transmembrane region" description="Helical" evidence="8">
    <location>
        <begin position="20"/>
        <end position="41"/>
    </location>
</feature>
<proteinExistence type="inferred from homology"/>
<keyword evidence="4 7" id="KW-0812">Transmembrane</keyword>
<evidence type="ECO:0000256" key="5">
    <source>
        <dbReference type="ARBA" id="ARBA00022989"/>
    </source>
</evidence>
<keyword evidence="3" id="KW-1003">Cell membrane</keyword>
<dbReference type="PANTHER" id="PTHR30558:SF7">
    <property type="entry name" value="TOL-PAL SYSTEM PROTEIN TOLR"/>
    <property type="match status" value="1"/>
</dbReference>
<evidence type="ECO:0000256" key="4">
    <source>
        <dbReference type="ARBA" id="ARBA00022692"/>
    </source>
</evidence>
<evidence type="ECO:0000313" key="9">
    <source>
        <dbReference type="EMBL" id="MDP4301505.1"/>
    </source>
</evidence>
<dbReference type="Proteomes" id="UP001235760">
    <property type="component" value="Unassembled WGS sequence"/>
</dbReference>
<dbReference type="RefSeq" id="WP_305750057.1">
    <property type="nucleotide sequence ID" value="NZ_JAUZEE010000006.1"/>
</dbReference>
<keyword evidence="10" id="KW-1185">Reference proteome</keyword>
<name>A0ABT9G4U3_LEPDI</name>
<gene>
    <name evidence="9" type="ORF">Q8X39_12720</name>
</gene>
<keyword evidence="7" id="KW-0653">Protein transport</keyword>
<evidence type="ECO:0000256" key="3">
    <source>
        <dbReference type="ARBA" id="ARBA00022475"/>
    </source>
</evidence>
<dbReference type="EMBL" id="JAUZEE010000006">
    <property type="protein sequence ID" value="MDP4301505.1"/>
    <property type="molecule type" value="Genomic_DNA"/>
</dbReference>
<sequence>MAFASFDRRSAAAPVAEINMVPLIDVLLVLLVIFIVAAPLLTHSVKLRLPQASSQPTPARAVQVDVSIDASGQRHWNGEPVSRDEAIARLRSAGLLQPQPEIRLSADREVAYRHVAETLADASAAGLSRIGFVSQPERRAP</sequence>
<evidence type="ECO:0000256" key="8">
    <source>
        <dbReference type="SAM" id="Phobius"/>
    </source>
</evidence>
<dbReference type="PANTHER" id="PTHR30558">
    <property type="entry name" value="EXBD MEMBRANE COMPONENT OF PMF-DRIVEN MACROMOLECULE IMPORT SYSTEM"/>
    <property type="match status" value="1"/>
</dbReference>
<evidence type="ECO:0000256" key="6">
    <source>
        <dbReference type="ARBA" id="ARBA00023136"/>
    </source>
</evidence>
<dbReference type="Gene3D" id="3.30.420.270">
    <property type="match status" value="1"/>
</dbReference>
<dbReference type="InterPro" id="IPR003400">
    <property type="entry name" value="ExbD"/>
</dbReference>
<evidence type="ECO:0000256" key="2">
    <source>
        <dbReference type="ARBA" id="ARBA00005811"/>
    </source>
</evidence>